<dbReference type="AlphaFoldDB" id="A0A838XZS8"/>
<dbReference type="GO" id="GO:0015813">
    <property type="term" value="P:L-glutamate transmembrane transport"/>
    <property type="evidence" value="ECO:0007669"/>
    <property type="project" value="UniProtKB-UniRule"/>
</dbReference>
<dbReference type="Proteomes" id="UP000559404">
    <property type="component" value="Unassembled WGS sequence"/>
</dbReference>
<reference evidence="3 4" key="2">
    <citation type="submission" date="2020-08" db="EMBL/GenBank/DDBJ databases">
        <title>Stappia taiwanensis sp. nov., isolated from a coastal thermal spring.</title>
        <authorList>
            <person name="Kampfer P."/>
        </authorList>
    </citation>
    <scope>NUCLEOTIDE SEQUENCE [LARGE SCALE GENOMIC DNA]</scope>
    <source>
        <strain evidence="3 4">DSM 23284</strain>
    </source>
</reference>
<keyword evidence="1" id="KW-0406">Ion transport</keyword>
<dbReference type="GO" id="GO:0005886">
    <property type="term" value="C:plasma membrane"/>
    <property type="evidence" value="ECO:0007669"/>
    <property type="project" value="UniProtKB-SubCell"/>
</dbReference>
<keyword evidence="1" id="KW-0915">Sodium</keyword>
<keyword evidence="1" id="KW-0472">Membrane</keyword>
<dbReference type="RefSeq" id="WP_181760434.1">
    <property type="nucleotide sequence ID" value="NZ_BMCR01000003.1"/>
</dbReference>
<feature type="transmembrane region" description="Helical" evidence="1">
    <location>
        <begin position="214"/>
        <end position="235"/>
    </location>
</feature>
<comment type="similarity">
    <text evidence="1">Belongs to the glutamate:Na(+) symporter (ESS) (TC 2.A.27) family.</text>
</comment>
<comment type="subcellular location">
    <subcellularLocation>
        <location evidence="1">Cell inner membrane</location>
        <topology evidence="1">Multi-pass membrane protein</topology>
    </subcellularLocation>
</comment>
<reference evidence="3 4" key="1">
    <citation type="submission" date="2020-07" db="EMBL/GenBank/DDBJ databases">
        <authorList>
            <person name="Li M."/>
        </authorList>
    </citation>
    <scope>NUCLEOTIDE SEQUENCE [LARGE SCALE GENOMIC DNA]</scope>
    <source>
        <strain evidence="3 4">DSM 23284</strain>
    </source>
</reference>
<organism evidence="3 4">
    <name type="scientific">Stappia taiwanensis</name>
    <dbReference type="NCBI Taxonomy" id="992267"/>
    <lineage>
        <taxon>Bacteria</taxon>
        <taxon>Pseudomonadati</taxon>
        <taxon>Pseudomonadota</taxon>
        <taxon>Alphaproteobacteria</taxon>
        <taxon>Hyphomicrobiales</taxon>
        <taxon>Stappiaceae</taxon>
        <taxon>Stappia</taxon>
    </lineage>
</organism>
<dbReference type="Pfam" id="PF03616">
    <property type="entry name" value="Glt_symporter"/>
    <property type="match status" value="1"/>
</dbReference>
<keyword evidence="1" id="KW-1133">Transmembrane helix</keyword>
<dbReference type="GO" id="GO:0015501">
    <property type="term" value="F:glutamate:sodium symporter activity"/>
    <property type="evidence" value="ECO:0007669"/>
    <property type="project" value="UniProtKB-UniRule"/>
</dbReference>
<accession>A0A838XZS8</accession>
<comment type="caution">
    <text evidence="3">The sequence shown here is derived from an EMBL/GenBank/DDBJ whole genome shotgun (WGS) entry which is preliminary data.</text>
</comment>
<dbReference type="InterPro" id="IPR004445">
    <property type="entry name" value="GltS"/>
</dbReference>
<dbReference type="EMBL" id="JACEON010000009">
    <property type="protein sequence ID" value="MBA4612240.1"/>
    <property type="molecule type" value="Genomic_DNA"/>
</dbReference>
<keyword evidence="1" id="KW-1003">Cell membrane</keyword>
<keyword evidence="4" id="KW-1185">Reference proteome</keyword>
<sequence>MSGDTITIGDFASFNLAIIVYFLGIHLNRTIPVLNRYNIPEPVSGGMLVASAVLVAHLSGLGEITFSLAARDFLLLYFFTSIGLNARLGDLVKGGLPLVILLGLTIGYMVLQNIVAVTAAAAFGQPIASGLIGGTVSLIGGHGTAIAWGPTLTDGYGVTGAIELGAATATLGLITASLLGGPIASYLIDRKGAVPGDEVHQVPTIGLERDEQSYAAVTHTGLMGTILVLNLAIALGAVLQEALAAAGLDLPLFVVCLFSGILLSNTVPEIFPTLSWPARSRSLAVVSDLALGIFLSMSLMSLQLWTIAGLAGPMLVTLAAQVAIAALFILFVVFPLMGRDYEAAVLSAGYAGFALGATPTAIANMTAVTKHFGAAPRAFLILPLVAAFFTDLANAIILRLFLTL</sequence>
<keyword evidence="1" id="KW-0769">Symport</keyword>
<feature type="transmembrane region" description="Helical" evidence="1">
    <location>
        <begin position="379"/>
        <end position="402"/>
    </location>
</feature>
<evidence type="ECO:0000313" key="4">
    <source>
        <dbReference type="Proteomes" id="UP000559404"/>
    </source>
</evidence>
<feature type="transmembrane region" description="Helical" evidence="1">
    <location>
        <begin position="161"/>
        <end position="188"/>
    </location>
</feature>
<keyword evidence="1" id="KW-0813">Transport</keyword>
<gene>
    <name evidence="1 3" type="primary">gltS</name>
    <name evidence="3" type="ORF">H1W37_11290</name>
</gene>
<evidence type="ECO:0000256" key="1">
    <source>
        <dbReference type="HAMAP-Rule" id="MF_02062"/>
    </source>
</evidence>
<dbReference type="PANTHER" id="PTHR36178:SF1">
    <property type="entry name" value="SODIUM_GLUTAMATE SYMPORTER"/>
    <property type="match status" value="1"/>
</dbReference>
<dbReference type="NCBIfam" id="TIGR00210">
    <property type="entry name" value="gltS"/>
    <property type="match status" value="1"/>
</dbReference>
<keyword evidence="1" id="KW-0812">Transmembrane</keyword>
<evidence type="ECO:0000256" key="2">
    <source>
        <dbReference type="NCBIfam" id="TIGR00210"/>
    </source>
</evidence>
<keyword evidence="1" id="KW-0997">Cell inner membrane</keyword>
<keyword evidence="1" id="KW-0739">Sodium transport</keyword>
<feature type="transmembrane region" description="Helical" evidence="1">
    <location>
        <begin position="127"/>
        <end position="149"/>
    </location>
</feature>
<comment type="function">
    <text evidence="1">Catalyzes the sodium-dependent transport of glutamate.</text>
</comment>
<dbReference type="HAMAP" id="MF_02062">
    <property type="entry name" value="GltS"/>
    <property type="match status" value="1"/>
</dbReference>
<name>A0A838XZS8_9HYPH</name>
<keyword evidence="1" id="KW-0029">Amino-acid transport</keyword>
<evidence type="ECO:0000313" key="3">
    <source>
        <dbReference type="EMBL" id="MBA4612240.1"/>
    </source>
</evidence>
<proteinExistence type="inferred from homology"/>
<feature type="transmembrane region" description="Helical" evidence="1">
    <location>
        <begin position="98"/>
        <end position="121"/>
    </location>
</feature>
<feature type="transmembrane region" description="Helical" evidence="1">
    <location>
        <begin position="343"/>
        <end position="367"/>
    </location>
</feature>
<feature type="transmembrane region" description="Helical" evidence="1">
    <location>
        <begin position="314"/>
        <end position="337"/>
    </location>
</feature>
<protein>
    <recommendedName>
        <fullName evidence="1 2">Sodium/glutamate symporter</fullName>
    </recommendedName>
</protein>
<dbReference type="PANTHER" id="PTHR36178">
    <property type="entry name" value="SLR0625 PROTEIN"/>
    <property type="match status" value="1"/>
</dbReference>
<feature type="transmembrane region" description="Helical" evidence="1">
    <location>
        <begin position="6"/>
        <end position="27"/>
    </location>
</feature>
<feature type="transmembrane region" description="Helical" evidence="1">
    <location>
        <begin position="283"/>
        <end position="302"/>
    </location>
</feature>
<feature type="transmembrane region" description="Helical" evidence="1">
    <location>
        <begin position="242"/>
        <end position="263"/>
    </location>
</feature>